<sequence length="489" mass="54766">MTEVGEAHVLVSPFPAQGHVPPMLKLAEILSHAGLHVTFVNTDNIHRRFLASSPALQRLAGLPRFRFRTIPDGLPEDHPRPFLQFLDLEESLRTRSREHYRELLVPTGKDPDGWPPVTCAVADGILRLASEVAAEMEIPVIFVRTSGACAVWAYLCIPDLIKGGEIPFPEEEEEKEEDGLDETIRGVPGMEGFLRRRDLPSFCRNAKSTSDRSLQFVTNANANVRRGRGLILNTFEALEGPVLSHIRSAIPISYALGPLHLLSRTFDDCGADAPLSSNSASLWQEDRSCLKWLDSQPQRSVVYISFGSVTMMSRDELMEFWHGLVDSGKRFLWVVRPDLAEGKIEEAIQEDLEKETKERGCLVGWAPQEEVLAHPAVACFLTHSGWNSTLESVAAGVPMICWPFFADQPVNSRFVGDVWRFGVDMKDKRGRSVVERMVREVMEGERAEELRRSAGEMAELARRSVGEGGSSYRDFENLVKDIKAMSREK</sequence>
<dbReference type="PANTHER" id="PTHR11926">
    <property type="entry name" value="GLUCOSYL/GLUCURONOSYL TRANSFERASES"/>
    <property type="match status" value="1"/>
</dbReference>
<accession>A0A8B7BUA1</accession>
<dbReference type="InterPro" id="IPR002213">
    <property type="entry name" value="UDP_glucos_trans"/>
</dbReference>
<keyword evidence="5" id="KW-1185">Reference proteome</keyword>
<dbReference type="RefSeq" id="XP_008785470.1">
    <property type="nucleotide sequence ID" value="XM_008787248.4"/>
</dbReference>
<gene>
    <name evidence="6" type="primary">LOC103704098</name>
</gene>
<dbReference type="InterPro" id="IPR035595">
    <property type="entry name" value="UDP_glycos_trans_CS"/>
</dbReference>
<organism evidence="5 6">
    <name type="scientific">Phoenix dactylifera</name>
    <name type="common">Date palm</name>
    <dbReference type="NCBI Taxonomy" id="42345"/>
    <lineage>
        <taxon>Eukaryota</taxon>
        <taxon>Viridiplantae</taxon>
        <taxon>Streptophyta</taxon>
        <taxon>Embryophyta</taxon>
        <taxon>Tracheophyta</taxon>
        <taxon>Spermatophyta</taxon>
        <taxon>Magnoliopsida</taxon>
        <taxon>Liliopsida</taxon>
        <taxon>Arecaceae</taxon>
        <taxon>Coryphoideae</taxon>
        <taxon>Phoeniceae</taxon>
        <taxon>Phoenix</taxon>
    </lineage>
</organism>
<comment type="similarity">
    <text evidence="1 3">Belongs to the UDP-glycosyltransferase family.</text>
</comment>
<evidence type="ECO:0000256" key="1">
    <source>
        <dbReference type="ARBA" id="ARBA00009995"/>
    </source>
</evidence>
<dbReference type="GeneID" id="103704098"/>
<dbReference type="AlphaFoldDB" id="A0A8B7BUA1"/>
<reference evidence="5" key="1">
    <citation type="journal article" date="2019" name="Nat. Commun.">
        <title>Genome-wide association mapping of date palm fruit traits.</title>
        <authorList>
            <person name="Hazzouri K.M."/>
            <person name="Gros-Balthazard M."/>
            <person name="Flowers J.M."/>
            <person name="Copetti D."/>
            <person name="Lemansour A."/>
            <person name="Lebrun M."/>
            <person name="Masmoudi K."/>
            <person name="Ferrand S."/>
            <person name="Dhar M.I."/>
            <person name="Fresquez Z.A."/>
            <person name="Rosas U."/>
            <person name="Zhang J."/>
            <person name="Talag J."/>
            <person name="Lee S."/>
            <person name="Kudrna D."/>
            <person name="Powell R.F."/>
            <person name="Leitch I.J."/>
            <person name="Krueger R.R."/>
            <person name="Wing R.A."/>
            <person name="Amiri K.M.A."/>
            <person name="Purugganan M.D."/>
        </authorList>
    </citation>
    <scope>NUCLEOTIDE SEQUENCE [LARGE SCALE GENOMIC DNA]</scope>
    <source>
        <strain evidence="5">cv. Khalas</strain>
    </source>
</reference>
<name>A0A8B7BUA1_PHODC</name>
<proteinExistence type="inferred from homology"/>
<dbReference type="Pfam" id="PF00201">
    <property type="entry name" value="UDPGT"/>
    <property type="match status" value="1"/>
</dbReference>
<reference evidence="6" key="2">
    <citation type="submission" date="2025-08" db="UniProtKB">
        <authorList>
            <consortium name="RefSeq"/>
        </authorList>
    </citation>
    <scope>IDENTIFICATION</scope>
    <source>
        <tissue evidence="6">Young leaves</tissue>
    </source>
</reference>
<dbReference type="SUPFAM" id="SSF53756">
    <property type="entry name" value="UDP-Glycosyltransferase/glycogen phosphorylase"/>
    <property type="match status" value="1"/>
</dbReference>
<dbReference type="FunFam" id="3.40.50.2000:FF:000040">
    <property type="entry name" value="UDP-glycosyltransferase 76C1"/>
    <property type="match status" value="1"/>
</dbReference>
<dbReference type="KEGG" id="pda:103704098"/>
<evidence type="ECO:0000256" key="3">
    <source>
        <dbReference type="RuleBase" id="RU003718"/>
    </source>
</evidence>
<dbReference type="CDD" id="cd03784">
    <property type="entry name" value="GT1_Gtf-like"/>
    <property type="match status" value="1"/>
</dbReference>
<dbReference type="PROSITE" id="PS00375">
    <property type="entry name" value="UDPGT"/>
    <property type="match status" value="1"/>
</dbReference>
<dbReference type="GO" id="GO:0080044">
    <property type="term" value="F:quercetin 7-O-glucosyltransferase activity"/>
    <property type="evidence" value="ECO:0007669"/>
    <property type="project" value="TreeGrafter"/>
</dbReference>
<dbReference type="GO" id="GO:0080043">
    <property type="term" value="F:quercetin 3-O-glucosyltransferase activity"/>
    <property type="evidence" value="ECO:0007669"/>
    <property type="project" value="TreeGrafter"/>
</dbReference>
<dbReference type="OrthoDB" id="5835829at2759"/>
<protein>
    <recommendedName>
        <fullName evidence="4">Glycosyltransferase</fullName>
        <ecNumber evidence="4">2.4.1.-</ecNumber>
    </recommendedName>
</protein>
<dbReference type="Gene3D" id="3.40.50.2000">
    <property type="entry name" value="Glycogen Phosphorylase B"/>
    <property type="match status" value="2"/>
</dbReference>
<evidence type="ECO:0000313" key="6">
    <source>
        <dbReference type="RefSeq" id="XP_008785470.1"/>
    </source>
</evidence>
<keyword evidence="2 3" id="KW-0808">Transferase</keyword>
<evidence type="ECO:0000256" key="4">
    <source>
        <dbReference type="RuleBase" id="RU362057"/>
    </source>
</evidence>
<dbReference type="Proteomes" id="UP000228380">
    <property type="component" value="Chromosome 3"/>
</dbReference>
<dbReference type="EC" id="2.4.1.-" evidence="4"/>
<keyword evidence="3" id="KW-0328">Glycosyltransferase</keyword>
<evidence type="ECO:0000256" key="2">
    <source>
        <dbReference type="ARBA" id="ARBA00022679"/>
    </source>
</evidence>
<dbReference type="PANTHER" id="PTHR11926:SF1392">
    <property type="entry name" value="GLYCOSYLTRANSFERASE"/>
    <property type="match status" value="1"/>
</dbReference>
<evidence type="ECO:0000313" key="5">
    <source>
        <dbReference type="Proteomes" id="UP000228380"/>
    </source>
</evidence>